<sequence>ELNRVLVSGNTSEEESGEVTLIFVGDIMLSRFIGTLSARKNDWTFPFRRIADTTRPADIAVGNLEGPISARGERAGSEHSFRADPRAIQGLTFVGFDVVSIANNHIWDYGEEAFLDTLEILRKNGIQPVGGGEDYSKAHEPVIKEIRGTKIAFLSYTDLVSRSLTTESSIPAISFAEKEEIVRDIKEARRNADIVVALFHWGDEYKTRPNALQEDLAHAAIDAGARIVIGHHPHTIQDTEEYNGGFIAYSLGNLVFDQNFSEETRRGLMLRVVMRGGTVESVEKLFVSFTDEFEPVLDGMATRSDF</sequence>
<feature type="non-terminal residue" evidence="3">
    <location>
        <position position="1"/>
    </location>
</feature>
<accession>A0A0G1WNG2</accession>
<evidence type="ECO:0000256" key="1">
    <source>
        <dbReference type="ARBA" id="ARBA00005662"/>
    </source>
</evidence>
<dbReference type="PANTHER" id="PTHR33393">
    <property type="entry name" value="POLYGLUTAMINE SYNTHESIS ACCESSORY PROTEIN RV0574C-RELATED"/>
    <property type="match status" value="1"/>
</dbReference>
<dbReference type="PATRIC" id="fig|1618608.3.peg.515"/>
<evidence type="ECO:0000313" key="3">
    <source>
        <dbReference type="EMBL" id="KKW20383.1"/>
    </source>
</evidence>
<evidence type="ECO:0000313" key="4">
    <source>
        <dbReference type="Proteomes" id="UP000034201"/>
    </source>
</evidence>
<dbReference type="CDD" id="cd07381">
    <property type="entry name" value="MPP_CapA"/>
    <property type="match status" value="1"/>
</dbReference>
<dbReference type="SMART" id="SM00854">
    <property type="entry name" value="PGA_cap"/>
    <property type="match status" value="1"/>
</dbReference>
<evidence type="ECO:0000259" key="2">
    <source>
        <dbReference type="SMART" id="SM00854"/>
    </source>
</evidence>
<dbReference type="EMBL" id="LCQQ01000035">
    <property type="protein sequence ID" value="KKW20383.1"/>
    <property type="molecule type" value="Genomic_DNA"/>
</dbReference>
<comment type="similarity">
    <text evidence="1">Belongs to the CapA family.</text>
</comment>
<dbReference type="Gene3D" id="3.60.21.10">
    <property type="match status" value="1"/>
</dbReference>
<dbReference type="SUPFAM" id="SSF56300">
    <property type="entry name" value="Metallo-dependent phosphatases"/>
    <property type="match status" value="1"/>
</dbReference>
<dbReference type="InterPro" id="IPR029052">
    <property type="entry name" value="Metallo-depent_PP-like"/>
</dbReference>
<dbReference type="InterPro" id="IPR019079">
    <property type="entry name" value="Capsule_synth_CapA"/>
</dbReference>
<dbReference type="Pfam" id="PF09587">
    <property type="entry name" value="PGA_cap"/>
    <property type="match status" value="1"/>
</dbReference>
<reference evidence="3 4" key="1">
    <citation type="journal article" date="2015" name="Nature">
        <title>rRNA introns, odd ribosomes, and small enigmatic genomes across a large radiation of phyla.</title>
        <authorList>
            <person name="Brown C.T."/>
            <person name="Hug L.A."/>
            <person name="Thomas B.C."/>
            <person name="Sharon I."/>
            <person name="Castelle C.J."/>
            <person name="Singh A."/>
            <person name="Wilkins M.J."/>
            <person name="Williams K.H."/>
            <person name="Banfield J.F."/>
        </authorList>
    </citation>
    <scope>NUCLEOTIDE SEQUENCE [LARGE SCALE GENOMIC DNA]</scope>
</reference>
<protein>
    <submittedName>
        <fullName evidence="3">Capsule synthesis protein, CapA</fullName>
    </submittedName>
</protein>
<organism evidence="3 4">
    <name type="scientific">Candidatus Adlerbacteria bacterium GW2011_GWC1_50_9</name>
    <dbReference type="NCBI Taxonomy" id="1618608"/>
    <lineage>
        <taxon>Bacteria</taxon>
        <taxon>Candidatus Adleribacteriota</taxon>
    </lineage>
</organism>
<name>A0A0G1WNG2_9BACT</name>
<dbReference type="AlphaFoldDB" id="A0A0G1WNG2"/>
<dbReference type="PANTHER" id="PTHR33393:SF11">
    <property type="entry name" value="POLYGLUTAMINE SYNTHESIS ACCESSORY PROTEIN RV0574C-RELATED"/>
    <property type="match status" value="1"/>
</dbReference>
<feature type="domain" description="Capsule synthesis protein CapA" evidence="2">
    <location>
        <begin position="20"/>
        <end position="258"/>
    </location>
</feature>
<dbReference type="InterPro" id="IPR052169">
    <property type="entry name" value="CW_Biosynth-Accessory"/>
</dbReference>
<gene>
    <name evidence="3" type="ORF">UY61_C0035G0001</name>
</gene>
<proteinExistence type="inferred from homology"/>
<comment type="caution">
    <text evidence="3">The sequence shown here is derived from an EMBL/GenBank/DDBJ whole genome shotgun (WGS) entry which is preliminary data.</text>
</comment>
<dbReference type="Proteomes" id="UP000034201">
    <property type="component" value="Unassembled WGS sequence"/>
</dbReference>